<dbReference type="PANTHER" id="PTHR24348:SF22">
    <property type="entry name" value="NON-SPECIFIC SERINE_THREONINE PROTEIN KINASE"/>
    <property type="match status" value="1"/>
</dbReference>
<evidence type="ECO:0000313" key="7">
    <source>
        <dbReference type="EMBL" id="BCS83318.1"/>
    </source>
</evidence>
<accession>A0ABM7NT19</accession>
<dbReference type="EMBL" id="AP024483">
    <property type="protein sequence ID" value="BCS83318.1"/>
    <property type="molecule type" value="Genomic_DNA"/>
</dbReference>
<proteinExistence type="predicted"/>
<dbReference type="RefSeq" id="YP_010841926.1">
    <property type="nucleotide sequence ID" value="NC_079139.1"/>
</dbReference>
<evidence type="ECO:0000256" key="2">
    <source>
        <dbReference type="ARBA" id="ARBA00022741"/>
    </source>
</evidence>
<keyword evidence="1" id="KW-0808">Transferase</keyword>
<evidence type="ECO:0000256" key="3">
    <source>
        <dbReference type="ARBA" id="ARBA00022777"/>
    </source>
</evidence>
<evidence type="ECO:0000256" key="1">
    <source>
        <dbReference type="ARBA" id="ARBA00022679"/>
    </source>
</evidence>
<dbReference type="InterPro" id="IPR045269">
    <property type="entry name" value="Atg1-like"/>
</dbReference>
<evidence type="ECO:0000256" key="4">
    <source>
        <dbReference type="ARBA" id="ARBA00022840"/>
    </source>
</evidence>
<name>A0ABM7NT19_9VIRU</name>
<dbReference type="SMART" id="SM00220">
    <property type="entry name" value="S_TKc"/>
    <property type="match status" value="1"/>
</dbReference>
<evidence type="ECO:0000256" key="5">
    <source>
        <dbReference type="PROSITE-ProRule" id="PRU10141"/>
    </source>
</evidence>
<dbReference type="InterPro" id="IPR008271">
    <property type="entry name" value="Ser/Thr_kinase_AS"/>
</dbReference>
<dbReference type="InterPro" id="IPR011009">
    <property type="entry name" value="Kinase-like_dom_sf"/>
</dbReference>
<dbReference type="InterPro" id="IPR017441">
    <property type="entry name" value="Protein_kinase_ATP_BS"/>
</dbReference>
<sequence>MEHIELINNRYQINLTNKLGSGGFSEVFLGTDNISGEIVAVKTISLNQKKIHKNNLLEKLDFEIKIMQELKHPNIVEYRDVVKTDTHWYIIMEYCNSGTLSDVIKFNNTRGNVDVLFDRELNTYYYLNQLKNALKYVLDQGYVHRDVKPINVLITGNLNDKDYNCDNNINYDYSSQLIVKLADFGLTREYSDGELMKSVCGSPLFMAPEILLSNQYNSKADIWSFGIIMYMLLYGNHPINITSWNQLKSKLESQQIDFHTEKNLTNECFELIKSLLAKNPVERISWYELFDNKWFMYWKYKSEKSDFSKKTFDIFTKSPVPKKDFFTKSITNIFTTTPTNYSNLSRIKNAQRLSDNYHRQLNNNINVGNNYKISKPIEIPIKKSGHVDDIQLKSNGDLIKDSQIISSSPADKISPLNLSEYIFSEYEN</sequence>
<dbReference type="PANTHER" id="PTHR24348">
    <property type="entry name" value="SERINE/THREONINE-PROTEIN KINASE UNC-51-RELATED"/>
    <property type="match status" value="1"/>
</dbReference>
<dbReference type="GO" id="GO:0016301">
    <property type="term" value="F:kinase activity"/>
    <property type="evidence" value="ECO:0007669"/>
    <property type="project" value="UniProtKB-KW"/>
</dbReference>
<organism evidence="7 8">
    <name type="scientific">Cotonvirus japonicus</name>
    <dbReference type="NCBI Taxonomy" id="2811091"/>
    <lineage>
        <taxon>Viruses</taxon>
        <taxon>Varidnaviria</taxon>
        <taxon>Bamfordvirae</taxon>
        <taxon>Nucleocytoviricota</taxon>
        <taxon>Megaviricetes</taxon>
        <taxon>Imitervirales</taxon>
        <taxon>Mimiviridae</taxon>
        <taxon>Megamimivirinae</taxon>
        <taxon>Cotonvirus</taxon>
        <taxon>Cotonvirus japonicum</taxon>
    </lineage>
</organism>
<keyword evidence="4 5" id="KW-0067">ATP-binding</keyword>
<dbReference type="GeneID" id="80558523"/>
<keyword evidence="2 5" id="KW-0547">Nucleotide-binding</keyword>
<dbReference type="Proteomes" id="UP001321479">
    <property type="component" value="Segment"/>
</dbReference>
<dbReference type="PROSITE" id="PS50011">
    <property type="entry name" value="PROTEIN_KINASE_DOM"/>
    <property type="match status" value="1"/>
</dbReference>
<dbReference type="PROSITE" id="PS00108">
    <property type="entry name" value="PROTEIN_KINASE_ST"/>
    <property type="match status" value="1"/>
</dbReference>
<keyword evidence="8" id="KW-1185">Reference proteome</keyword>
<reference evidence="7 8" key="1">
    <citation type="submission" date="2021-02" db="EMBL/GenBank/DDBJ databases">
        <title>Cotonvirus japonicus, which uses Golgi apparatus of host cells for its virion factory, phylogenetically links tailed tupanvirus and icosahedral mimivirus.</title>
        <authorList>
            <person name="Takahashi H."/>
            <person name="Fukaya S."/>
            <person name="Song C."/>
            <person name="Murata K."/>
            <person name="Takemura M."/>
        </authorList>
    </citation>
    <scope>NUCLEOTIDE SEQUENCE [LARGE SCALE GENOMIC DNA]</scope>
</reference>
<feature type="binding site" evidence="5">
    <location>
        <position position="42"/>
    </location>
    <ligand>
        <name>ATP</name>
        <dbReference type="ChEBI" id="CHEBI:30616"/>
    </ligand>
</feature>
<dbReference type="PROSITE" id="PS00107">
    <property type="entry name" value="PROTEIN_KINASE_ATP"/>
    <property type="match status" value="1"/>
</dbReference>
<dbReference type="Pfam" id="PF00069">
    <property type="entry name" value="Pkinase"/>
    <property type="match status" value="1"/>
</dbReference>
<feature type="domain" description="Protein kinase" evidence="6">
    <location>
        <begin position="13"/>
        <end position="295"/>
    </location>
</feature>
<dbReference type="SUPFAM" id="SSF56112">
    <property type="entry name" value="Protein kinase-like (PK-like)"/>
    <property type="match status" value="1"/>
</dbReference>
<protein>
    <submittedName>
        <fullName evidence="7">Serine/threonine-protein kinase</fullName>
    </submittedName>
</protein>
<dbReference type="Gene3D" id="1.10.510.10">
    <property type="entry name" value="Transferase(Phosphotransferase) domain 1"/>
    <property type="match status" value="1"/>
</dbReference>
<dbReference type="InterPro" id="IPR000719">
    <property type="entry name" value="Prot_kinase_dom"/>
</dbReference>
<evidence type="ECO:0000259" key="6">
    <source>
        <dbReference type="PROSITE" id="PS50011"/>
    </source>
</evidence>
<keyword evidence="3 7" id="KW-0418">Kinase</keyword>
<evidence type="ECO:0000313" key="8">
    <source>
        <dbReference type="Proteomes" id="UP001321479"/>
    </source>
</evidence>